<proteinExistence type="predicted"/>
<accession>A0A4Z2FJB5</accession>
<name>A0A4Z2FJB5_9TELE</name>
<comment type="caution">
    <text evidence="2">The sequence shown here is derived from an EMBL/GenBank/DDBJ whole genome shotgun (WGS) entry which is preliminary data.</text>
</comment>
<evidence type="ECO:0000256" key="1">
    <source>
        <dbReference type="SAM" id="MobiDB-lite"/>
    </source>
</evidence>
<feature type="region of interest" description="Disordered" evidence="1">
    <location>
        <begin position="22"/>
        <end position="82"/>
    </location>
</feature>
<sequence>MPFLIRQPEERDGLLGRKARRFAGAFTTEAPGADGGRRSAGRQEDVELTGRRPRQSRAEPHIQSDDAMTTSSSSSRTQATDAPLVVNVLLHLNAEPQPRRAFGRENKKNNNTCHVLNVPEPRSPGAPDAPTDT</sequence>
<feature type="region of interest" description="Disordered" evidence="1">
    <location>
        <begin position="96"/>
        <end position="133"/>
    </location>
</feature>
<evidence type="ECO:0000313" key="3">
    <source>
        <dbReference type="Proteomes" id="UP000314294"/>
    </source>
</evidence>
<feature type="compositionally biased region" description="Low complexity" evidence="1">
    <location>
        <begin position="65"/>
        <end position="82"/>
    </location>
</feature>
<dbReference type="EMBL" id="SRLO01001138">
    <property type="protein sequence ID" value="TNN41061.1"/>
    <property type="molecule type" value="Genomic_DNA"/>
</dbReference>
<dbReference type="AlphaFoldDB" id="A0A4Z2FJB5"/>
<dbReference type="Proteomes" id="UP000314294">
    <property type="component" value="Unassembled WGS sequence"/>
</dbReference>
<feature type="compositionally biased region" description="Basic and acidic residues" evidence="1">
    <location>
        <begin position="35"/>
        <end position="64"/>
    </location>
</feature>
<gene>
    <name evidence="2" type="ORF">EYF80_048772</name>
</gene>
<reference evidence="2 3" key="1">
    <citation type="submission" date="2019-03" db="EMBL/GenBank/DDBJ databases">
        <title>First draft genome of Liparis tanakae, snailfish: a comprehensive survey of snailfish specific genes.</title>
        <authorList>
            <person name="Kim W."/>
            <person name="Song I."/>
            <person name="Jeong J.-H."/>
            <person name="Kim D."/>
            <person name="Kim S."/>
            <person name="Ryu S."/>
            <person name="Song J.Y."/>
            <person name="Lee S.K."/>
        </authorList>
    </citation>
    <scope>NUCLEOTIDE SEQUENCE [LARGE SCALE GENOMIC DNA]</scope>
    <source>
        <tissue evidence="2">Muscle</tissue>
    </source>
</reference>
<keyword evidence="3" id="KW-1185">Reference proteome</keyword>
<protein>
    <submittedName>
        <fullName evidence="2">Uncharacterized protein</fullName>
    </submittedName>
</protein>
<evidence type="ECO:0000313" key="2">
    <source>
        <dbReference type="EMBL" id="TNN41061.1"/>
    </source>
</evidence>
<organism evidence="2 3">
    <name type="scientific">Liparis tanakae</name>
    <name type="common">Tanaka's snailfish</name>
    <dbReference type="NCBI Taxonomy" id="230148"/>
    <lineage>
        <taxon>Eukaryota</taxon>
        <taxon>Metazoa</taxon>
        <taxon>Chordata</taxon>
        <taxon>Craniata</taxon>
        <taxon>Vertebrata</taxon>
        <taxon>Euteleostomi</taxon>
        <taxon>Actinopterygii</taxon>
        <taxon>Neopterygii</taxon>
        <taxon>Teleostei</taxon>
        <taxon>Neoteleostei</taxon>
        <taxon>Acanthomorphata</taxon>
        <taxon>Eupercaria</taxon>
        <taxon>Perciformes</taxon>
        <taxon>Cottioidei</taxon>
        <taxon>Cottales</taxon>
        <taxon>Liparidae</taxon>
        <taxon>Liparis</taxon>
    </lineage>
</organism>